<proteinExistence type="predicted"/>
<dbReference type="Proteomes" id="UP000244406">
    <property type="component" value="Unassembled WGS sequence"/>
</dbReference>
<reference evidence="2 3" key="1">
    <citation type="submission" date="2017-12" db="EMBL/GenBank/DDBJ databases">
        <title>Genome Sequence of the Amphotericin B-resistant Candida duobushaemulonii strain, B09383.</title>
        <authorList>
            <person name="Chow N.A."/>
            <person name="Gade L."/>
            <person name="Batra D."/>
            <person name="Rowe L.A."/>
            <person name="Loparev V.N."/>
            <person name="Litvintseva A.P."/>
        </authorList>
    </citation>
    <scope>NUCLEOTIDE SEQUENCE [LARGE SCALE GENOMIC DNA]</scope>
    <source>
        <strain evidence="2 3">B09383</strain>
    </source>
</reference>
<feature type="region of interest" description="Disordered" evidence="1">
    <location>
        <begin position="1019"/>
        <end position="1043"/>
    </location>
</feature>
<evidence type="ECO:0000313" key="2">
    <source>
        <dbReference type="EMBL" id="PVH16970.1"/>
    </source>
</evidence>
<dbReference type="RefSeq" id="XP_025337910.1">
    <property type="nucleotide sequence ID" value="XM_025482967.1"/>
</dbReference>
<keyword evidence="3" id="KW-1185">Reference proteome</keyword>
<feature type="region of interest" description="Disordered" evidence="1">
    <location>
        <begin position="1134"/>
        <end position="1199"/>
    </location>
</feature>
<evidence type="ECO:0000313" key="3">
    <source>
        <dbReference type="Proteomes" id="UP000244406"/>
    </source>
</evidence>
<dbReference type="GeneID" id="37004527"/>
<name>A0A2V1AFW3_9ASCO</name>
<feature type="region of interest" description="Disordered" evidence="1">
    <location>
        <begin position="1108"/>
        <end position="1127"/>
    </location>
</feature>
<feature type="compositionally biased region" description="Acidic residues" evidence="1">
    <location>
        <begin position="1185"/>
        <end position="1199"/>
    </location>
</feature>
<sequence length="1199" mass="136220">MPLDTYAHLNGRPNGASGLPDTMADLRLQLIGNRDLKIKVLQEPHFVAWLLQELYKDLEAVKREQSLPDVSKTRHLHDKVVILRILACFVADLQNSDEKVSVDASCLAESVPLITEFFEWVIQTFLPALGDTSTPIGPETADARIDLQKVLCDSLWIMLVFASSGSVALTESSYESLYKLTTALLICDDTKSPNSASTLQRAVISSLNSLPFLLKGASKRLSETYGGPLLRLCLLRLHREFAQLHNHYVDGLPSQGHFLEKVSPNIIGDKRLLRDIFEVDFITSLVVAAAQLLNHTKERNRALPLDSAFFTSKEVFLCMVLLLKCDGCHLLNVATLNLIHFYLSALEDSGSASEEIIFKTYEKLFPRIIELLDADLSQKDSVPPFLSLPVSVLSGLCLKYPRMSLHLHNTNVDIKIMKDLQSLIRRTPIFATLFKLKVAAKEGKKLTDFTTLAKHRLGSDNRGETALHSTNLEQISDYLQLLSVYTSSNDDYRRRVTKFSESKATKASSPNFLCLTIFELIDDYRFLMSQMLLGYDVLGKILQDSSKLDQTKVLTWFGKNLGIIYTLIEHPIFTQTIYLVRSLSRSIPTLRTFFVDCNSIKSVFDVDDDTVLNPNDASSHEDIIDIVKVRYNKEASFKRRGSFVSSLLEILGSLDHVKYAMQYFVKAKPDLTLQYAPPRKTLCVKRVILLASIANFILDFSSFRYEIVNHDSFLSDLSKVFQNVSLSDDDIKYTEEEEKEITYENLREQLTVLQVVKSYLYNENEENSKILWDFISLTLMFEKSLYGLSDNVEQDAELHGLLVQHKILAFEIMRNLTAASSFFSEAISDSYLQYVTEESEDGNHSSPSTWHDYLLKNLLSFNLFVNDGKVHDEEEFFKSDEFFFGLIKNPEFVRLLVGVNFVEDHRYTNMRVFKKSDFPSKSILEIWKRILKAKLTDKLELKLCGHNLNERVKLANQLIEVKLSITWILINLTWKDDAFGYQVPDKVSFSLMDTVGHRTHSDPHSEERQLFSSSNIVIEESEDDEEDDHEATQPEEDDTEMSAEDKAKLLHRYGFSHILQQIILDMSKPKFKGRGGSRIERFDLLNANNLYEKAKTALSQITGLVSGHASGNEPQAGGPAVSEERHPLRRMSNIISSRDGTRIRRDVNRGGEGFGYDSADEVAESSGENNQDEEEDASDTNPEQSDMDDVVDIDEYWVR</sequence>
<dbReference type="EMBL" id="PKFP01000006">
    <property type="protein sequence ID" value="PVH16970.1"/>
    <property type="molecule type" value="Genomic_DNA"/>
</dbReference>
<comment type="caution">
    <text evidence="2">The sequence shown here is derived from an EMBL/GenBank/DDBJ whole genome shotgun (WGS) entry which is preliminary data.</text>
</comment>
<organism evidence="2 3">
    <name type="scientific">Candidozyma duobushaemuli</name>
    <dbReference type="NCBI Taxonomy" id="1231522"/>
    <lineage>
        <taxon>Eukaryota</taxon>
        <taxon>Fungi</taxon>
        <taxon>Dikarya</taxon>
        <taxon>Ascomycota</taxon>
        <taxon>Saccharomycotina</taxon>
        <taxon>Pichiomycetes</taxon>
        <taxon>Metschnikowiaceae</taxon>
        <taxon>Candidozyma</taxon>
    </lineage>
</organism>
<dbReference type="VEuPathDB" id="FungiDB:CXQ87_004528"/>
<accession>A0A2V1AFW3</accession>
<dbReference type="AlphaFoldDB" id="A0A2V1AFW3"/>
<protein>
    <submittedName>
        <fullName evidence="2">Uncharacterized protein</fullName>
    </submittedName>
</protein>
<feature type="compositionally biased region" description="Basic and acidic residues" evidence="1">
    <location>
        <begin position="1139"/>
        <end position="1149"/>
    </location>
</feature>
<evidence type="ECO:0000256" key="1">
    <source>
        <dbReference type="SAM" id="MobiDB-lite"/>
    </source>
</evidence>
<gene>
    <name evidence="2" type="ORF">CXQ87_004528</name>
</gene>
<feature type="compositionally biased region" description="Acidic residues" evidence="1">
    <location>
        <begin position="1019"/>
        <end position="1042"/>
    </location>
</feature>